<dbReference type="InterPro" id="IPR049120">
    <property type="entry name" value="A2M_bMG2"/>
</dbReference>
<dbReference type="SMART" id="SM01360">
    <property type="entry name" value="A2M"/>
    <property type="match status" value="1"/>
</dbReference>
<feature type="domain" description="Alpha-2-macroglobulin bait region" evidence="4">
    <location>
        <begin position="613"/>
        <end position="754"/>
    </location>
</feature>
<evidence type="ECO:0000256" key="1">
    <source>
        <dbReference type="ARBA" id="ARBA00010556"/>
    </source>
</evidence>
<dbReference type="GO" id="GO:0004866">
    <property type="term" value="F:endopeptidase inhibitor activity"/>
    <property type="evidence" value="ECO:0007669"/>
    <property type="project" value="InterPro"/>
</dbReference>
<dbReference type="Pfam" id="PF00207">
    <property type="entry name" value="A2M"/>
    <property type="match status" value="1"/>
</dbReference>
<dbReference type="InterPro" id="IPR008930">
    <property type="entry name" value="Terpenoid_cyclase/PrenylTrfase"/>
</dbReference>
<dbReference type="Pfam" id="PF11974">
    <property type="entry name" value="bMG3"/>
    <property type="match status" value="1"/>
</dbReference>
<dbReference type="Pfam" id="PF17972">
    <property type="entry name" value="bMG5"/>
    <property type="match status" value="1"/>
</dbReference>
<evidence type="ECO:0000313" key="7">
    <source>
        <dbReference type="Proteomes" id="UP000017820"/>
    </source>
</evidence>
<dbReference type="GO" id="GO:0005615">
    <property type="term" value="C:extracellular space"/>
    <property type="evidence" value="ECO:0007669"/>
    <property type="project" value="InterPro"/>
</dbReference>
<comment type="similarity">
    <text evidence="1">Belongs to the protease inhibitor I39 (alpha-2-macroglobulin) family. Bacterial alpha-2-macroglobulin subfamily.</text>
</comment>
<dbReference type="InterPro" id="IPR041203">
    <property type="entry name" value="Bact_A2M_MG5"/>
</dbReference>
<evidence type="ECO:0000259" key="4">
    <source>
        <dbReference type="SMART" id="SM01359"/>
    </source>
</evidence>
<dbReference type="PANTHER" id="PTHR40094:SF1">
    <property type="entry name" value="UBIQUITIN DOMAIN-CONTAINING PROTEIN"/>
    <property type="match status" value="1"/>
</dbReference>
<dbReference type="Gene3D" id="2.60.40.1930">
    <property type="match status" value="1"/>
</dbReference>
<dbReference type="Gene3D" id="1.50.10.20">
    <property type="match status" value="1"/>
</dbReference>
<dbReference type="SMART" id="SM01359">
    <property type="entry name" value="A2M_N_2"/>
    <property type="match status" value="1"/>
</dbReference>
<dbReference type="Pfam" id="PF21142">
    <property type="entry name" value="A2M_bMG2"/>
    <property type="match status" value="1"/>
</dbReference>
<accession>V4HXK5</accession>
<dbReference type="PATRIC" id="fig|1353533.3.peg.2820"/>
<dbReference type="SUPFAM" id="SSF48239">
    <property type="entry name" value="Terpenoid cyclases/Protein prenyltransferases"/>
    <property type="match status" value="1"/>
</dbReference>
<evidence type="ECO:0000313" key="6">
    <source>
        <dbReference type="EMBL" id="ESP92679.1"/>
    </source>
</evidence>
<dbReference type="InterPro" id="IPR041462">
    <property type="entry name" value="Bact_A2M_MG6"/>
</dbReference>
<dbReference type="InterPro" id="IPR041246">
    <property type="entry name" value="Bact_MG10"/>
</dbReference>
<dbReference type="PANTHER" id="PTHR40094">
    <property type="entry name" value="ALPHA-2-MACROGLOBULIN HOMOLOG"/>
    <property type="match status" value="1"/>
</dbReference>
<organism evidence="6 7">
    <name type="scientific">Pseudoalteromonas luteoviolacea (strain 2ta16)</name>
    <dbReference type="NCBI Taxonomy" id="1353533"/>
    <lineage>
        <taxon>Bacteria</taxon>
        <taxon>Pseudomonadati</taxon>
        <taxon>Pseudomonadota</taxon>
        <taxon>Gammaproteobacteria</taxon>
        <taxon>Alteromonadales</taxon>
        <taxon>Pseudoalteromonadaceae</taxon>
        <taxon>Pseudoalteromonas</taxon>
    </lineage>
</organism>
<dbReference type="Pfam" id="PF17962">
    <property type="entry name" value="bMG6"/>
    <property type="match status" value="1"/>
</dbReference>
<protein>
    <submittedName>
        <fullName evidence="6">Large extracellular alpha-helical protein</fullName>
    </submittedName>
</protein>
<gene>
    <name evidence="6" type="ORF">PL2TA16_03877</name>
</gene>
<dbReference type="InterPro" id="IPR011626">
    <property type="entry name" value="Alpha-macroglobulin_TED"/>
</dbReference>
<dbReference type="InterPro" id="IPR021868">
    <property type="entry name" value="Alpha_2_Macroglob_MG3"/>
</dbReference>
<dbReference type="InterPro" id="IPR011625">
    <property type="entry name" value="A2M_N_BRD"/>
</dbReference>
<name>V4HXK5_PSEL2</name>
<evidence type="ECO:0000259" key="5">
    <source>
        <dbReference type="SMART" id="SM01360"/>
    </source>
</evidence>
<dbReference type="Proteomes" id="UP000017820">
    <property type="component" value="Unassembled WGS sequence"/>
</dbReference>
<sequence>MNTWSVRAYCVFLSILLLFVGWHNAAKANNTKLQTPQVAIVGAGPLVPKGAGQAIPISYKNTTEVDIEILRLTSPHDFLQRHYLNGSIYPSTLDRLSYSYESVFADRYTLPNKVSDTVHSAKLPIPAHLSSGWYIVTLKAAGQFDELQVKHMLLTELGIQARVQKNAATFTISQLQDGASVANAKVSIYRKHELVRQGHTNTQGSIDFFVSLEQSDIVIAELEQAGQPPQIALLPIKETPLDLSAYQLGGRLYQDIEAFIYSNRDLVRPGDSLPLNILLRDFDGRTIDTNTLTLSIKNPRQEEVVKETLHSSASGYFSKSLKTAKDWPTGRYTVGVKLDPSAEQTIAEFNFQLEEFVPERMDLKAKTATKFVFSGEENSVDLSGKYLFGSPAAGNTFTTHIIHQPVRHFLGPYKDFIVGQDFYLYNNLKYLKDKQLSEQGDAQVKVATPSANKIKSPVKTKVYFALQESGGAAVQRSVSFTSWKNTTIPGIKPLNKSIEYNSDAAFEVALLSADGQTLSSGSVKLELYYDQGRYYWMYEDGIGWQQQKQDRWRKDHQSVIDLTADTMRIELPVSWGNYRLEATDLSSGTKTRYEFYAGWYRGYGQPAVKPEHLQLSLDKQAYRAGEQAQATLTSPINGQLLVTLESDRVLWSKKIPVKKGQSHINIPIDKNLARHDLYITASVFGQQQGAPKRYLGVIPISLDRSERKIQLSTTLPEQIEPLQTIQIPIKATGLMADQETWVTVSMVDKGIVNLSRFKPKSPFDHFFAQRRYSGDIVDLYSRQYDPRPNPFAQSRFGSDSVENNTNRNDDLVESKTIQLMSQPVRLQAGQASIELTLPDYNGEAQIIITAFNEQQVGQLVQDQIIRMPLVAELSVPRFLIPGDTSSVTLDIHNLSGQEQALTVKLSANNTVELTGQAEHSVVLNDGKHWSASTSVKTLDNNAAGITTFTLKVTGENLNLERSWRVPINYIEPWTTNTVNSQLVPEQSITIDGTHWSGLKVLTGKEGKLLISHSPILNIAQFASGLHAYPYGCAEQTTSKAWPFTLQHPQLDKFQHTALRQDAQLETNKEYLSMAVGRLKTMQKTTGGFATWGSYGKESPWLTVYVTDFLTQVHQQHPELVPTEMLQEAQYRVLRYARGDFVDALSYSPDAAIAATTYAAYFSSRLGKLSYSDLEALDITTFPTQLSLIQFVAALANTGAIAQASKLLNQFDNQSRVEDYIYDYGSDIRDKALTINTLYDIKRLRGLNSKAQKIVNRLIEQLPDLAANNPWLSTQERAALLRSAVSASSQNQAPLSVTINGQSITHHGVLEYPLTPDLHLKNDTDSTLYIQQLHTGYVEFDSSIANKINPFNTVKMKHFVRRWFNLNAEPLDYKTPIKVGERILVILDVETKERIHDAMIVDQIPAGFVLENPALLQDLDIQSLLPEGVVLSDVEHQEYRNDRYVAVTDLKPRSYTRFNDAAPRQQFAYLLRAEVPGVYANPASFMESMYRPQKHVLYTQFPSTITIER</sequence>
<feature type="domain" description="Alpha-2-macroglobulin" evidence="5">
    <location>
        <begin position="818"/>
        <end position="905"/>
    </location>
</feature>
<dbReference type="Pfam" id="PF07703">
    <property type="entry name" value="A2M_BRD"/>
    <property type="match status" value="1"/>
</dbReference>
<dbReference type="Pfam" id="PF07678">
    <property type="entry name" value="TED_complement"/>
    <property type="match status" value="1"/>
</dbReference>
<dbReference type="RefSeq" id="WP_023399708.1">
    <property type="nucleotide sequence ID" value="NZ_AUSV01000044.1"/>
</dbReference>
<dbReference type="InterPro" id="IPR002890">
    <property type="entry name" value="MG2"/>
</dbReference>
<dbReference type="InterPro" id="IPR001599">
    <property type="entry name" value="Macroglobln_a2"/>
</dbReference>
<dbReference type="Pfam" id="PF01835">
    <property type="entry name" value="MG2"/>
    <property type="match status" value="1"/>
</dbReference>
<feature type="chain" id="PRO_5004720492" evidence="3">
    <location>
        <begin position="29"/>
        <end position="1508"/>
    </location>
</feature>
<comment type="caution">
    <text evidence="6">The sequence shown here is derived from an EMBL/GenBank/DDBJ whole genome shotgun (WGS) entry which is preliminary data.</text>
</comment>
<feature type="signal peptide" evidence="3">
    <location>
        <begin position="1"/>
        <end position="28"/>
    </location>
</feature>
<proteinExistence type="inferred from homology"/>
<dbReference type="InterPro" id="IPR051802">
    <property type="entry name" value="YfhM-like"/>
</dbReference>
<evidence type="ECO:0000256" key="2">
    <source>
        <dbReference type="ARBA" id="ARBA00022729"/>
    </source>
</evidence>
<dbReference type="EMBL" id="AUSV01000044">
    <property type="protein sequence ID" value="ESP92679.1"/>
    <property type="molecule type" value="Genomic_DNA"/>
</dbReference>
<dbReference type="Pfam" id="PF17973">
    <property type="entry name" value="bMG10"/>
    <property type="match status" value="1"/>
</dbReference>
<evidence type="ECO:0000256" key="3">
    <source>
        <dbReference type="SAM" id="SignalP"/>
    </source>
</evidence>
<keyword evidence="2 3" id="KW-0732">Signal</keyword>
<dbReference type="CDD" id="cd02891">
    <property type="entry name" value="A2M_like"/>
    <property type="match status" value="1"/>
</dbReference>
<reference evidence="6 7" key="1">
    <citation type="submission" date="2013-07" db="EMBL/GenBank/DDBJ databases">
        <title>Draft genome sequence of Pseudoalteromonas luteoviolacea 2ta16.</title>
        <authorList>
            <person name="Allen E.E."/>
            <person name="Azam F."/>
            <person name="Podell S."/>
        </authorList>
    </citation>
    <scope>NUCLEOTIDE SEQUENCE [LARGE SCALE GENOMIC DNA]</scope>
    <source>
        <strain evidence="6 7">2ta16</strain>
    </source>
</reference>